<dbReference type="EMBL" id="JBBNAG010000010">
    <property type="protein sequence ID" value="KAK9100545.1"/>
    <property type="molecule type" value="Genomic_DNA"/>
</dbReference>
<keyword evidence="3" id="KW-1185">Reference proteome</keyword>
<reference evidence="2 3" key="1">
    <citation type="submission" date="2024-01" db="EMBL/GenBank/DDBJ databases">
        <title>Genome assemblies of Stephania.</title>
        <authorList>
            <person name="Yang L."/>
        </authorList>
    </citation>
    <scope>NUCLEOTIDE SEQUENCE [LARGE SCALE GENOMIC DNA]</scope>
    <source>
        <strain evidence="2">JXDWG</strain>
        <tissue evidence="2">Leaf</tissue>
    </source>
</reference>
<evidence type="ECO:0000313" key="2">
    <source>
        <dbReference type="EMBL" id="KAK9100545.1"/>
    </source>
</evidence>
<evidence type="ECO:0000256" key="1">
    <source>
        <dbReference type="SAM" id="MobiDB-lite"/>
    </source>
</evidence>
<accession>A0AAP0HXZ9</accession>
<dbReference type="AlphaFoldDB" id="A0AAP0HXZ9"/>
<feature type="region of interest" description="Disordered" evidence="1">
    <location>
        <begin position="115"/>
        <end position="137"/>
    </location>
</feature>
<sequence length="211" mass="23046">MRDKDMVFDFLMGLDESFGTVRSQILSIDPLPNLGRSYAIIAQEEKQTSITIARGSTLESTSLAAFHHSSGNATPSRSVGNGRGQKMVRDEPKCSHCNKTRHVKDQCFERRSRVGRKINQTTSGGFSGAEQPFAGTTLGTPLSNQQISSLLQMAELLQQLNKVNQLQQAPPSNNSNQQPPLSALNCFSGKHPQSDPSHDQGFTLEDADWSG</sequence>
<dbReference type="PANTHER" id="PTHR34222">
    <property type="entry name" value="GAG_PRE-INTEGRS DOMAIN-CONTAINING PROTEIN"/>
    <property type="match status" value="1"/>
</dbReference>
<organism evidence="2 3">
    <name type="scientific">Stephania cephalantha</name>
    <dbReference type="NCBI Taxonomy" id="152367"/>
    <lineage>
        <taxon>Eukaryota</taxon>
        <taxon>Viridiplantae</taxon>
        <taxon>Streptophyta</taxon>
        <taxon>Embryophyta</taxon>
        <taxon>Tracheophyta</taxon>
        <taxon>Spermatophyta</taxon>
        <taxon>Magnoliopsida</taxon>
        <taxon>Ranunculales</taxon>
        <taxon>Menispermaceae</taxon>
        <taxon>Menispermoideae</taxon>
        <taxon>Cissampelideae</taxon>
        <taxon>Stephania</taxon>
    </lineage>
</organism>
<feature type="region of interest" description="Disordered" evidence="1">
    <location>
        <begin position="67"/>
        <end position="93"/>
    </location>
</feature>
<feature type="region of interest" description="Disordered" evidence="1">
    <location>
        <begin position="167"/>
        <end position="211"/>
    </location>
</feature>
<dbReference type="PANTHER" id="PTHR34222:SF33">
    <property type="entry name" value="RETROTRANSPOSON GAG DOMAIN-CONTAINING PROTEIN"/>
    <property type="match status" value="1"/>
</dbReference>
<gene>
    <name evidence="2" type="ORF">Scep_023975</name>
</gene>
<dbReference type="Proteomes" id="UP001419268">
    <property type="component" value="Unassembled WGS sequence"/>
</dbReference>
<comment type="caution">
    <text evidence="2">The sequence shown here is derived from an EMBL/GenBank/DDBJ whole genome shotgun (WGS) entry which is preliminary data.</text>
</comment>
<feature type="compositionally biased region" description="Polar residues" evidence="1">
    <location>
        <begin position="67"/>
        <end position="79"/>
    </location>
</feature>
<protein>
    <submittedName>
        <fullName evidence="2">Uncharacterized protein</fullName>
    </submittedName>
</protein>
<evidence type="ECO:0000313" key="3">
    <source>
        <dbReference type="Proteomes" id="UP001419268"/>
    </source>
</evidence>
<feature type="compositionally biased region" description="Low complexity" evidence="1">
    <location>
        <begin position="167"/>
        <end position="183"/>
    </location>
</feature>
<proteinExistence type="predicted"/>
<name>A0AAP0HXZ9_9MAGN</name>